<feature type="chain" id="PRO_5046875160" evidence="3">
    <location>
        <begin position="26"/>
        <end position="301"/>
    </location>
</feature>
<name>A0ABW9KID1_9BACT</name>
<comment type="caution">
    <text evidence="5">The sequence shown here is derived from an EMBL/GenBank/DDBJ whole genome shotgun (WGS) entry which is preliminary data.</text>
</comment>
<dbReference type="PANTHER" id="PTHR12151:SF25">
    <property type="entry name" value="LINALOOL DEHYDRATASE_ISOMERASE DOMAIN-CONTAINING PROTEIN"/>
    <property type="match status" value="1"/>
</dbReference>
<dbReference type="PROSITE" id="PS51257">
    <property type="entry name" value="PROKAR_LIPOPROTEIN"/>
    <property type="match status" value="1"/>
</dbReference>
<comment type="similarity">
    <text evidence="1">Belongs to the SCO1/2 family.</text>
</comment>
<feature type="signal peptide" evidence="3">
    <location>
        <begin position="1"/>
        <end position="25"/>
    </location>
</feature>
<dbReference type="CDD" id="cd02968">
    <property type="entry name" value="SCO"/>
    <property type="match status" value="1"/>
</dbReference>
<feature type="domain" description="Thioredoxin" evidence="4">
    <location>
        <begin position="130"/>
        <end position="300"/>
    </location>
</feature>
<evidence type="ECO:0000256" key="2">
    <source>
        <dbReference type="ARBA" id="ARBA00023008"/>
    </source>
</evidence>
<evidence type="ECO:0000313" key="5">
    <source>
        <dbReference type="EMBL" id="MFN2975526.1"/>
    </source>
</evidence>
<dbReference type="Gene3D" id="2.40.50.320">
    <property type="entry name" value="Copper binding periplasmic protein CusF"/>
    <property type="match status" value="1"/>
</dbReference>
<evidence type="ECO:0000256" key="1">
    <source>
        <dbReference type="ARBA" id="ARBA00010996"/>
    </source>
</evidence>
<dbReference type="InterPro" id="IPR042230">
    <property type="entry name" value="CusF_sf"/>
</dbReference>
<evidence type="ECO:0000259" key="4">
    <source>
        <dbReference type="PROSITE" id="PS51352"/>
    </source>
</evidence>
<keyword evidence="3" id="KW-0732">Signal</keyword>
<dbReference type="EMBL" id="JBJYXY010000001">
    <property type="protein sequence ID" value="MFN2975526.1"/>
    <property type="molecule type" value="Genomic_DNA"/>
</dbReference>
<dbReference type="Pfam" id="PF11604">
    <property type="entry name" value="CusF_Ec"/>
    <property type="match status" value="1"/>
</dbReference>
<dbReference type="Proteomes" id="UP001634747">
    <property type="component" value="Unassembled WGS sequence"/>
</dbReference>
<protein>
    <submittedName>
        <fullName evidence="5">SCO family protein</fullName>
    </submittedName>
</protein>
<dbReference type="InterPro" id="IPR021647">
    <property type="entry name" value="CusF_Ec"/>
</dbReference>
<dbReference type="Pfam" id="PF02630">
    <property type="entry name" value="SCO1-SenC"/>
    <property type="match status" value="1"/>
</dbReference>
<dbReference type="PROSITE" id="PS51352">
    <property type="entry name" value="THIOREDOXIN_2"/>
    <property type="match status" value="1"/>
</dbReference>
<dbReference type="InterPro" id="IPR036249">
    <property type="entry name" value="Thioredoxin-like_sf"/>
</dbReference>
<gene>
    <name evidence="5" type="ORF">ACK2TP_07105</name>
</gene>
<proteinExistence type="inferred from homology"/>
<organism evidence="5 6">
    <name type="scientific">Terriglobus aquaticus</name>
    <dbReference type="NCBI Taxonomy" id="940139"/>
    <lineage>
        <taxon>Bacteria</taxon>
        <taxon>Pseudomonadati</taxon>
        <taxon>Acidobacteriota</taxon>
        <taxon>Terriglobia</taxon>
        <taxon>Terriglobales</taxon>
        <taxon>Acidobacteriaceae</taxon>
        <taxon>Terriglobus</taxon>
    </lineage>
</organism>
<reference evidence="5 6" key="1">
    <citation type="submission" date="2024-12" db="EMBL/GenBank/DDBJ databases">
        <authorList>
            <person name="Lee Y."/>
        </authorList>
    </citation>
    <scope>NUCLEOTIDE SEQUENCE [LARGE SCALE GENOMIC DNA]</scope>
    <source>
        <strain evidence="5 6">03SUJ4</strain>
    </source>
</reference>
<dbReference type="InterPro" id="IPR003782">
    <property type="entry name" value="SCO1/SenC"/>
</dbReference>
<dbReference type="InterPro" id="IPR013766">
    <property type="entry name" value="Thioredoxin_domain"/>
</dbReference>
<evidence type="ECO:0000313" key="6">
    <source>
        <dbReference type="Proteomes" id="UP001634747"/>
    </source>
</evidence>
<keyword evidence="2" id="KW-0186">Copper</keyword>
<dbReference type="Gene3D" id="3.40.30.10">
    <property type="entry name" value="Glutaredoxin"/>
    <property type="match status" value="1"/>
</dbReference>
<dbReference type="SUPFAM" id="SSF52833">
    <property type="entry name" value="Thioredoxin-like"/>
    <property type="match status" value="1"/>
</dbReference>
<dbReference type="RefSeq" id="WP_263412950.1">
    <property type="nucleotide sequence ID" value="NZ_BAABBH010000001.1"/>
</dbReference>
<accession>A0ABW9KID1</accession>
<dbReference type="PANTHER" id="PTHR12151">
    <property type="entry name" value="ELECTRON TRANSPORT PROTIN SCO1/SENC FAMILY MEMBER"/>
    <property type="match status" value="1"/>
</dbReference>
<sequence>MKRRALWTALLALPLLTGVSGCRYGGDGKPSGMTEAAYPVRGRVISVDANTQEIMLAHEAVPGFMEAMTMPYKSVDAAALGEVHPGDTISAQIVVDKDSDGDFHHARLRNIVIVGQARPDAVPQKQYHVPQKGDAVQDFALLNQDGKVMHLSDLRGKAVLLTFIYTRCPLGDFCPKMSRNFAEVNAALQKDQAAYAKTDLLSISFDPVYDTPAVLRSYGGAYTGKYTQEKFDHWQFAAPSKADLPAVEQFFNVGVTGSGTQIQHSLSTVLVGKDGRILDWYPGNDWKPAEVVQAMETAAKA</sequence>
<evidence type="ECO:0000256" key="3">
    <source>
        <dbReference type="SAM" id="SignalP"/>
    </source>
</evidence>
<keyword evidence="6" id="KW-1185">Reference proteome</keyword>